<keyword evidence="8" id="KW-0350">Heme biosynthesis</keyword>
<dbReference type="Proteomes" id="UP001612915">
    <property type="component" value="Unassembled WGS sequence"/>
</dbReference>
<feature type="transmembrane region" description="Helical" evidence="12">
    <location>
        <begin position="231"/>
        <end position="254"/>
    </location>
</feature>
<evidence type="ECO:0000256" key="11">
    <source>
        <dbReference type="ARBA" id="ARBA00023444"/>
    </source>
</evidence>
<name>A0ABW8ARI0_9ACTN</name>
<feature type="transmembrane region" description="Helical" evidence="12">
    <location>
        <begin position="266"/>
        <end position="283"/>
    </location>
</feature>
<proteinExistence type="predicted"/>
<dbReference type="Pfam" id="PF02628">
    <property type="entry name" value="COX15-CtaA"/>
    <property type="match status" value="1"/>
</dbReference>
<comment type="caution">
    <text evidence="13">The sequence shown here is derived from an EMBL/GenBank/DDBJ whole genome shotgun (WGS) entry which is preliminary data.</text>
</comment>
<evidence type="ECO:0000256" key="5">
    <source>
        <dbReference type="ARBA" id="ARBA00022989"/>
    </source>
</evidence>
<evidence type="ECO:0000256" key="2">
    <source>
        <dbReference type="ARBA" id="ARBA00022475"/>
    </source>
</evidence>
<evidence type="ECO:0000256" key="7">
    <source>
        <dbReference type="ARBA" id="ARBA00023004"/>
    </source>
</evidence>
<keyword evidence="10" id="KW-1015">Disulfide bond</keyword>
<organism evidence="13 14">
    <name type="scientific">Spongisporangium articulatum</name>
    <dbReference type="NCBI Taxonomy" id="3362603"/>
    <lineage>
        <taxon>Bacteria</taxon>
        <taxon>Bacillati</taxon>
        <taxon>Actinomycetota</taxon>
        <taxon>Actinomycetes</taxon>
        <taxon>Kineosporiales</taxon>
        <taxon>Kineosporiaceae</taxon>
        <taxon>Spongisporangium</taxon>
    </lineage>
</organism>
<evidence type="ECO:0000256" key="12">
    <source>
        <dbReference type="SAM" id="Phobius"/>
    </source>
</evidence>
<dbReference type="InterPro" id="IPR003780">
    <property type="entry name" value="COX15/CtaA_fam"/>
</dbReference>
<feature type="transmembrane region" description="Helical" evidence="12">
    <location>
        <begin position="144"/>
        <end position="165"/>
    </location>
</feature>
<dbReference type="PANTHER" id="PTHR35457">
    <property type="entry name" value="HEME A SYNTHASE"/>
    <property type="match status" value="1"/>
</dbReference>
<evidence type="ECO:0000256" key="10">
    <source>
        <dbReference type="ARBA" id="ARBA00023157"/>
    </source>
</evidence>
<keyword evidence="14" id="KW-1185">Reference proteome</keyword>
<feature type="transmembrane region" description="Helical" evidence="12">
    <location>
        <begin position="23"/>
        <end position="43"/>
    </location>
</feature>
<keyword evidence="2" id="KW-1003">Cell membrane</keyword>
<feature type="transmembrane region" description="Helical" evidence="12">
    <location>
        <begin position="186"/>
        <end position="211"/>
    </location>
</feature>
<gene>
    <name evidence="13" type="ORF">ACIB24_18210</name>
</gene>
<feature type="transmembrane region" description="Helical" evidence="12">
    <location>
        <begin position="289"/>
        <end position="314"/>
    </location>
</feature>
<feature type="transmembrane region" description="Helical" evidence="12">
    <location>
        <begin position="81"/>
        <end position="98"/>
    </location>
</feature>
<evidence type="ECO:0000256" key="6">
    <source>
        <dbReference type="ARBA" id="ARBA00023002"/>
    </source>
</evidence>
<comment type="pathway">
    <text evidence="11">Porphyrin-containing compound metabolism.</text>
</comment>
<dbReference type="EMBL" id="JBITLV010000006">
    <property type="protein sequence ID" value="MFI7589001.1"/>
    <property type="molecule type" value="Genomic_DNA"/>
</dbReference>
<keyword evidence="4" id="KW-0479">Metal-binding</keyword>
<evidence type="ECO:0000256" key="3">
    <source>
        <dbReference type="ARBA" id="ARBA00022692"/>
    </source>
</evidence>
<accession>A0ABW8ARI0</accession>
<reference evidence="13 14" key="1">
    <citation type="submission" date="2024-10" db="EMBL/GenBank/DDBJ databases">
        <title>The Natural Products Discovery Center: Release of the First 8490 Sequenced Strains for Exploring Actinobacteria Biosynthetic Diversity.</title>
        <authorList>
            <person name="Kalkreuter E."/>
            <person name="Kautsar S.A."/>
            <person name="Yang D."/>
            <person name="Bader C.D."/>
            <person name="Teijaro C.N."/>
            <person name="Fluegel L."/>
            <person name="Davis C.M."/>
            <person name="Simpson J.R."/>
            <person name="Lauterbach L."/>
            <person name="Steele A.D."/>
            <person name="Gui C."/>
            <person name="Meng S."/>
            <person name="Li G."/>
            <person name="Viehrig K."/>
            <person name="Ye F."/>
            <person name="Su P."/>
            <person name="Kiefer A.F."/>
            <person name="Nichols A."/>
            <person name="Cepeda A.J."/>
            <person name="Yan W."/>
            <person name="Fan B."/>
            <person name="Jiang Y."/>
            <person name="Adhikari A."/>
            <person name="Zheng C.-J."/>
            <person name="Schuster L."/>
            <person name="Cowan T.M."/>
            <person name="Smanski M.J."/>
            <person name="Chevrette M.G."/>
            <person name="De Carvalho L.P.S."/>
            <person name="Shen B."/>
        </authorList>
    </citation>
    <scope>NUCLEOTIDE SEQUENCE [LARGE SCALE GENOMIC DNA]</scope>
    <source>
        <strain evidence="13 14">NPDC049639</strain>
    </source>
</reference>
<dbReference type="PANTHER" id="PTHR35457:SF1">
    <property type="entry name" value="HEME A SYNTHASE"/>
    <property type="match status" value="1"/>
</dbReference>
<keyword evidence="3 12" id="KW-0812">Transmembrane</keyword>
<evidence type="ECO:0000313" key="14">
    <source>
        <dbReference type="Proteomes" id="UP001612915"/>
    </source>
</evidence>
<evidence type="ECO:0000313" key="13">
    <source>
        <dbReference type="EMBL" id="MFI7589001.1"/>
    </source>
</evidence>
<evidence type="ECO:0000256" key="9">
    <source>
        <dbReference type="ARBA" id="ARBA00023136"/>
    </source>
</evidence>
<protein>
    <submittedName>
        <fullName evidence="13">Heme A synthase</fullName>
    </submittedName>
</protein>
<dbReference type="RefSeq" id="WP_398283262.1">
    <property type="nucleotide sequence ID" value="NZ_JBITLV010000006.1"/>
</dbReference>
<evidence type="ECO:0000256" key="8">
    <source>
        <dbReference type="ARBA" id="ARBA00023133"/>
    </source>
</evidence>
<dbReference type="InterPro" id="IPR050450">
    <property type="entry name" value="COX15/CtaA_HemeA_synthase"/>
</dbReference>
<evidence type="ECO:0000256" key="1">
    <source>
        <dbReference type="ARBA" id="ARBA00004141"/>
    </source>
</evidence>
<keyword evidence="5 12" id="KW-1133">Transmembrane helix</keyword>
<keyword evidence="7" id="KW-0408">Iron</keyword>
<evidence type="ECO:0000256" key="4">
    <source>
        <dbReference type="ARBA" id="ARBA00022723"/>
    </source>
</evidence>
<keyword evidence="9 12" id="KW-0472">Membrane</keyword>
<feature type="transmembrane region" description="Helical" evidence="12">
    <location>
        <begin position="118"/>
        <end position="138"/>
    </location>
</feature>
<sequence length="329" mass="34395">MTAVRRLLSLAASRAHGLGLRRVLVFNLVMQVVIIFTGGVVRLSGSGLGCPTWPECVPGSYTPTVTQAQGWHKYVEFGNRLLTYVLVAAVVLAALAVWHEVKLRARGGTPRDRGLARLGLVPLLGVPAQAVIGGVSVLTDLNPWVVSLHFLCSALLVAVSTWLLLQAVPSRVELSDAASPPARAEVRWLVLAVSAVAALVVVLGTVVTGSGPHSGDADVSHRFGFDVRTVSWLHADAVWLFVGLVCALILALRLTDAPRAAQRRSLELLGVTLAQGLIGYVQYFTGVPAVLVAAHMVGAALLVAAVTATAHAVLTTGADVPRPAAPVAV</sequence>
<comment type="subcellular location">
    <subcellularLocation>
        <location evidence="1">Membrane</location>
        <topology evidence="1">Multi-pass membrane protein</topology>
    </subcellularLocation>
</comment>
<keyword evidence="6" id="KW-0560">Oxidoreductase</keyword>